<evidence type="ECO:0008006" key="6">
    <source>
        <dbReference type="Google" id="ProtNLM"/>
    </source>
</evidence>
<evidence type="ECO:0000256" key="1">
    <source>
        <dbReference type="ARBA" id="ARBA00022737"/>
    </source>
</evidence>
<organism evidence="4 5">
    <name type="scientific">Emydomyces testavorans</name>
    <dbReference type="NCBI Taxonomy" id="2070801"/>
    <lineage>
        <taxon>Eukaryota</taxon>
        <taxon>Fungi</taxon>
        <taxon>Dikarya</taxon>
        <taxon>Ascomycota</taxon>
        <taxon>Pezizomycotina</taxon>
        <taxon>Eurotiomycetes</taxon>
        <taxon>Eurotiomycetidae</taxon>
        <taxon>Onygenales</taxon>
        <taxon>Nannizziopsiaceae</taxon>
        <taxon>Emydomyces</taxon>
    </lineage>
</organism>
<evidence type="ECO:0000256" key="2">
    <source>
        <dbReference type="PROSITE-ProRule" id="PRU00708"/>
    </source>
</evidence>
<dbReference type="EMBL" id="CP120627">
    <property type="protein sequence ID" value="WEW55693.1"/>
    <property type="molecule type" value="Genomic_DNA"/>
</dbReference>
<accession>A0AAF0IGH4</accession>
<keyword evidence="1" id="KW-0677">Repeat</keyword>
<dbReference type="Gene3D" id="1.25.40.10">
    <property type="entry name" value="Tetratricopeptide repeat domain"/>
    <property type="match status" value="2"/>
</dbReference>
<dbReference type="PANTHER" id="PTHR47939:SF13">
    <property type="entry name" value="OS03G0201400 PROTEIN"/>
    <property type="match status" value="1"/>
</dbReference>
<dbReference type="AlphaFoldDB" id="A0AAF0IGH4"/>
<evidence type="ECO:0000313" key="5">
    <source>
        <dbReference type="Proteomes" id="UP001219355"/>
    </source>
</evidence>
<dbReference type="Pfam" id="PF01535">
    <property type="entry name" value="PPR"/>
    <property type="match status" value="1"/>
</dbReference>
<feature type="compositionally biased region" description="Polar residues" evidence="3">
    <location>
        <begin position="133"/>
        <end position="153"/>
    </location>
</feature>
<proteinExistence type="predicted"/>
<dbReference type="NCBIfam" id="TIGR00756">
    <property type="entry name" value="PPR"/>
    <property type="match status" value="1"/>
</dbReference>
<protein>
    <recommendedName>
        <fullName evidence="6">Pentatricopeptide repeat protein</fullName>
    </recommendedName>
</protein>
<keyword evidence="5" id="KW-1185">Reference proteome</keyword>
<feature type="repeat" description="PPR" evidence="2">
    <location>
        <begin position="775"/>
        <end position="809"/>
    </location>
</feature>
<evidence type="ECO:0000313" key="4">
    <source>
        <dbReference type="EMBL" id="WEW55693.1"/>
    </source>
</evidence>
<reference evidence="4" key="1">
    <citation type="submission" date="2023-03" db="EMBL/GenBank/DDBJ databases">
        <title>Emydomyces testavorans Genome Sequence.</title>
        <authorList>
            <person name="Hoyer L."/>
        </authorList>
    </citation>
    <scope>NUCLEOTIDE SEQUENCE</scope>
    <source>
        <strain evidence="4">16-2883</strain>
    </source>
</reference>
<dbReference type="InterPro" id="IPR002885">
    <property type="entry name" value="PPR_rpt"/>
</dbReference>
<dbReference type="PROSITE" id="PS51375">
    <property type="entry name" value="PPR"/>
    <property type="match status" value="1"/>
</dbReference>
<dbReference type="InterPro" id="IPR050667">
    <property type="entry name" value="PPR-containing_protein"/>
</dbReference>
<name>A0AAF0IGH4_9EURO</name>
<dbReference type="Proteomes" id="UP001219355">
    <property type="component" value="Chromosome 1"/>
</dbReference>
<evidence type="ECO:0000256" key="3">
    <source>
        <dbReference type="SAM" id="MobiDB-lite"/>
    </source>
</evidence>
<gene>
    <name evidence="4" type="ORF">PRK78_001126</name>
</gene>
<dbReference type="PANTHER" id="PTHR47939">
    <property type="entry name" value="MEMBRANE-ASSOCIATED SALT-INDUCIBLE PROTEIN-LIKE"/>
    <property type="match status" value="1"/>
</dbReference>
<dbReference type="InterPro" id="IPR011990">
    <property type="entry name" value="TPR-like_helical_dom_sf"/>
</dbReference>
<sequence>MPGIFARQALHRSSQTGYSQQCLYNTFHGEGTMARHVVFIWDPSFNWAQRGFHSDALRASMTARLQGVPPEDPEFENDFQPRPHPPIGNSPQLKNSLEHSPPPETRDPGSETAPPSLQHEPSSIPGRLEQPPCQRTQPASRTYSLNRPPNSFQRAAKSNKPYGLISGSFHNRPTRPPHSADEHLSLAEYMQQEKRRDSFLWDAVRNPAVLSLLRVQVQRRKLDDEIADAARKYAGFVFNRKSYGIEFEARWNSLYPHSVIRPDWNRKFQTLFKNKSHGTSNEEIWSLLRLQDWTVVENWAEHFKDTSSGKSFWSGLTHSEKCKIWPDIAFWLLLNSPVDMLSFLESTHIWPYPPCRMASECFLYLDAYHYKDLTSTPEAKHYYHHLMRRTVGPDRWPAFSVSQRGLRVYLKHCDLNQLKEAFEKAFKGEVYVSANTLLYFMDRFNQSHDADNSLRALQLVPSRVNEWITVESEVVARRCARLLTMDTARDENGTRTFRLLPEILNLGIKPRREMLNILIQNAIKIGDPDMAWDIFNHSKIPPDSYTYLTLLDDATNRDDTERLETCHRLIASDHSVKRQPHILSKILHALYGLLYNAPPGTEFRVFNTMLQSYCQGHDPQPLRDLGIVQKEQELPQYDRPSSPSSHALVLMISGYLRLYKNTTRIIEVYNRFRELVRQGHDSIGRLAETDHIYNAFLTALQPDERMIRESIMIVQNMHDPLPETAVLQDENRPIRQAPPTVLTWNILLNTVMSHGQLAAVDMIRQVMRQQGVEVDTSIWNAMLQGYAKLQMVDEVARTLKSMLLENLTPDRYTFGSLKRIRHQAKLRKSLDRLGVDSETLTLMNHASERTDTAQAGDELDVSRNRIQENLCDNIPLMKADMIEESPSAGS</sequence>
<feature type="region of interest" description="Disordered" evidence="3">
    <location>
        <begin position="67"/>
        <end position="180"/>
    </location>
</feature>